<dbReference type="FunFam" id="3.20.20.80:FF:000002">
    <property type="entry name" value="Glucan endo-1,3-beta-glucosidase 3"/>
    <property type="match status" value="1"/>
</dbReference>
<dbReference type="Gene3D" id="3.20.20.80">
    <property type="entry name" value="Glycosidases"/>
    <property type="match status" value="1"/>
</dbReference>
<evidence type="ECO:0000256" key="7">
    <source>
        <dbReference type="ARBA" id="ARBA00022801"/>
    </source>
</evidence>
<comment type="caution">
    <text evidence="15">The sequence shown here is derived from an EMBL/GenBank/DDBJ whole genome shotgun (WGS) entry which is preliminary data.</text>
</comment>
<organism evidence="15 16">
    <name type="scientific">Sesamum alatum</name>
    <dbReference type="NCBI Taxonomy" id="300844"/>
    <lineage>
        <taxon>Eukaryota</taxon>
        <taxon>Viridiplantae</taxon>
        <taxon>Streptophyta</taxon>
        <taxon>Embryophyta</taxon>
        <taxon>Tracheophyta</taxon>
        <taxon>Spermatophyta</taxon>
        <taxon>Magnoliopsida</taxon>
        <taxon>eudicotyledons</taxon>
        <taxon>Gunneridae</taxon>
        <taxon>Pentapetalae</taxon>
        <taxon>asterids</taxon>
        <taxon>lamiids</taxon>
        <taxon>Lamiales</taxon>
        <taxon>Pedaliaceae</taxon>
        <taxon>Sesamum</taxon>
    </lineage>
</organism>
<feature type="compositionally biased region" description="Low complexity" evidence="12">
    <location>
        <begin position="358"/>
        <end position="415"/>
    </location>
</feature>
<dbReference type="GO" id="GO:0042973">
    <property type="term" value="F:glucan endo-1,3-beta-D-glucosidase activity"/>
    <property type="evidence" value="ECO:0007669"/>
    <property type="project" value="UniProtKB-EC"/>
</dbReference>
<evidence type="ECO:0000256" key="5">
    <source>
        <dbReference type="ARBA" id="ARBA00022622"/>
    </source>
</evidence>
<evidence type="ECO:0000313" key="15">
    <source>
        <dbReference type="EMBL" id="KAK4431190.1"/>
    </source>
</evidence>
<keyword evidence="6 13" id="KW-0732">Signal</keyword>
<dbReference type="Pfam" id="PF00332">
    <property type="entry name" value="Glyco_hydro_17"/>
    <property type="match status" value="1"/>
</dbReference>
<evidence type="ECO:0000256" key="9">
    <source>
        <dbReference type="ARBA" id="ARBA00023157"/>
    </source>
</evidence>
<dbReference type="Proteomes" id="UP001293254">
    <property type="component" value="Unassembled WGS sequence"/>
</dbReference>
<evidence type="ECO:0000256" key="10">
    <source>
        <dbReference type="ARBA" id="ARBA00023295"/>
    </source>
</evidence>
<accession>A0AAE1YJ23</accession>
<keyword evidence="5" id="KW-0336">GPI-anchor</keyword>
<reference evidence="15" key="2">
    <citation type="journal article" date="2024" name="Plant">
        <title>Genomic evolution and insights into agronomic trait innovations of Sesamum species.</title>
        <authorList>
            <person name="Miao H."/>
            <person name="Wang L."/>
            <person name="Qu L."/>
            <person name="Liu H."/>
            <person name="Sun Y."/>
            <person name="Le M."/>
            <person name="Wang Q."/>
            <person name="Wei S."/>
            <person name="Zheng Y."/>
            <person name="Lin W."/>
            <person name="Duan Y."/>
            <person name="Cao H."/>
            <person name="Xiong S."/>
            <person name="Wang X."/>
            <person name="Wei L."/>
            <person name="Li C."/>
            <person name="Ma Q."/>
            <person name="Ju M."/>
            <person name="Zhao R."/>
            <person name="Li G."/>
            <person name="Mu C."/>
            <person name="Tian Q."/>
            <person name="Mei H."/>
            <person name="Zhang T."/>
            <person name="Gao T."/>
            <person name="Zhang H."/>
        </authorList>
    </citation>
    <scope>NUCLEOTIDE SEQUENCE</scope>
    <source>
        <strain evidence="15">3651</strain>
    </source>
</reference>
<dbReference type="SUPFAM" id="SSF51445">
    <property type="entry name" value="(Trans)glycosidases"/>
    <property type="match status" value="1"/>
</dbReference>
<gene>
    <name evidence="15" type="ORF">Salat_0881100</name>
</gene>
<keyword evidence="7" id="KW-0378">Hydrolase</keyword>
<dbReference type="Pfam" id="PF07983">
    <property type="entry name" value="X8"/>
    <property type="match status" value="1"/>
</dbReference>
<comment type="similarity">
    <text evidence="3 11">Belongs to the glycosyl hydrolase 17 family.</text>
</comment>
<dbReference type="GO" id="GO:0006952">
    <property type="term" value="P:defense response"/>
    <property type="evidence" value="ECO:0007669"/>
    <property type="project" value="UniProtKB-KW"/>
</dbReference>
<dbReference type="SMART" id="SM00768">
    <property type="entry name" value="X8"/>
    <property type="match status" value="1"/>
</dbReference>
<dbReference type="Gene3D" id="1.20.58.1040">
    <property type="match status" value="1"/>
</dbReference>
<keyword evidence="5" id="KW-0449">Lipoprotein</keyword>
<dbReference type="GO" id="GO:0098552">
    <property type="term" value="C:side of membrane"/>
    <property type="evidence" value="ECO:0007669"/>
    <property type="project" value="UniProtKB-KW"/>
</dbReference>
<feature type="domain" description="X8" evidence="14">
    <location>
        <begin position="419"/>
        <end position="503"/>
    </location>
</feature>
<dbReference type="EC" id="3.2.1.39" evidence="4"/>
<keyword evidence="5" id="KW-0325">Glycoprotein</keyword>
<feature type="signal peptide" evidence="13">
    <location>
        <begin position="1"/>
        <end position="26"/>
    </location>
</feature>
<dbReference type="AlphaFoldDB" id="A0AAE1YJ23"/>
<dbReference type="InterPro" id="IPR012946">
    <property type="entry name" value="X8"/>
</dbReference>
<evidence type="ECO:0000256" key="3">
    <source>
        <dbReference type="ARBA" id="ARBA00008773"/>
    </source>
</evidence>
<dbReference type="GO" id="GO:0005886">
    <property type="term" value="C:plasma membrane"/>
    <property type="evidence" value="ECO:0007669"/>
    <property type="project" value="UniProtKB-SubCell"/>
</dbReference>
<keyword evidence="8" id="KW-0611">Plant defense</keyword>
<protein>
    <recommendedName>
        <fullName evidence="4">glucan endo-1,3-beta-D-glucosidase</fullName>
        <ecNumber evidence="4">3.2.1.39</ecNumber>
    </recommendedName>
</protein>
<feature type="chain" id="PRO_5041926356" description="glucan endo-1,3-beta-D-glucosidase" evidence="13">
    <location>
        <begin position="27"/>
        <end position="505"/>
    </location>
</feature>
<dbReference type="PANTHER" id="PTHR32227">
    <property type="entry name" value="GLUCAN ENDO-1,3-BETA-GLUCOSIDASE BG1-RELATED-RELATED"/>
    <property type="match status" value="1"/>
</dbReference>
<dbReference type="GO" id="GO:0005975">
    <property type="term" value="P:carbohydrate metabolic process"/>
    <property type="evidence" value="ECO:0007669"/>
    <property type="project" value="InterPro"/>
</dbReference>
<dbReference type="InterPro" id="IPR017853">
    <property type="entry name" value="GH"/>
</dbReference>
<dbReference type="InterPro" id="IPR000490">
    <property type="entry name" value="Glyco_hydro_17"/>
</dbReference>
<evidence type="ECO:0000256" key="6">
    <source>
        <dbReference type="ARBA" id="ARBA00022729"/>
    </source>
</evidence>
<sequence length="505" mass="54425">MAVPYCPIMLAAATLILLAAVTTVHSIGVNYGTLADNLPPPAQVAQFLKEKTIIDRIKIFDANPDILRAFANTGIPVTVTVPNGEIPNLTDVHNARRWIVANIKPFYPQTQIQYILVGNEILHWGPQNLRDDLVAAMRTIFKALKLENVEGIQVSTAHSLAILEPADTPSTTKFRAGWDVGILAPMLEFHRIVKSPFMVNPYPYFGYNEAKANFTLFQPNKGVFDNETKILYNNMFDMQLDSVYISMKKLGFGDVNISVGETGWASQGETFEQPKCSVANAASYNGALVKKYESGSGTPLMPGRKFETYIFALFNENQKPGSIAERNFGLFYPNLSPVYDAGVMRTGANPATNPSIPTQPAAPATNPTPTVAPAVKPTPTVAPATKPTPTVEPTTKPTPTAEPATKPTPTAAPATSGKKWCLPKSDASDAALQANLDYACGQGIDCKPIQPGGACFTPNTVRSHASFAMNSYYQTQGRNDFNCDFSGTGSITTIDPSNGGCTYVS</sequence>
<keyword evidence="16" id="KW-1185">Reference proteome</keyword>
<evidence type="ECO:0000256" key="13">
    <source>
        <dbReference type="SAM" id="SignalP"/>
    </source>
</evidence>
<evidence type="ECO:0000256" key="8">
    <source>
        <dbReference type="ARBA" id="ARBA00022821"/>
    </source>
</evidence>
<dbReference type="EMBL" id="JACGWO010000003">
    <property type="protein sequence ID" value="KAK4431190.1"/>
    <property type="molecule type" value="Genomic_DNA"/>
</dbReference>
<dbReference type="InterPro" id="IPR044965">
    <property type="entry name" value="Glyco_hydro_17_plant"/>
</dbReference>
<evidence type="ECO:0000256" key="2">
    <source>
        <dbReference type="ARBA" id="ARBA00004609"/>
    </source>
</evidence>
<evidence type="ECO:0000259" key="14">
    <source>
        <dbReference type="SMART" id="SM00768"/>
    </source>
</evidence>
<comment type="catalytic activity">
    <reaction evidence="1">
        <text>Hydrolysis of (1-&gt;3)-beta-D-glucosidic linkages in (1-&gt;3)-beta-D-glucans.</text>
        <dbReference type="EC" id="3.2.1.39"/>
    </reaction>
</comment>
<keyword evidence="9" id="KW-1015">Disulfide bond</keyword>
<feature type="region of interest" description="Disordered" evidence="12">
    <location>
        <begin position="349"/>
        <end position="418"/>
    </location>
</feature>
<keyword evidence="5" id="KW-0472">Membrane</keyword>
<evidence type="ECO:0000256" key="4">
    <source>
        <dbReference type="ARBA" id="ARBA00012780"/>
    </source>
</evidence>
<comment type="subcellular location">
    <subcellularLocation>
        <location evidence="2">Cell membrane</location>
        <topology evidence="2">Lipid-anchor</topology>
        <topology evidence="2">GPI-anchor</topology>
    </subcellularLocation>
</comment>
<evidence type="ECO:0000256" key="12">
    <source>
        <dbReference type="SAM" id="MobiDB-lite"/>
    </source>
</evidence>
<dbReference type="FunFam" id="1.20.58.1040:FF:000003">
    <property type="entry name" value="glucan endo-1,3-beta-glucosidase 7"/>
    <property type="match status" value="1"/>
</dbReference>
<evidence type="ECO:0000256" key="1">
    <source>
        <dbReference type="ARBA" id="ARBA00000382"/>
    </source>
</evidence>
<evidence type="ECO:0000256" key="11">
    <source>
        <dbReference type="RuleBase" id="RU004335"/>
    </source>
</evidence>
<name>A0AAE1YJ23_9LAMI</name>
<proteinExistence type="inferred from homology"/>
<evidence type="ECO:0000313" key="16">
    <source>
        <dbReference type="Proteomes" id="UP001293254"/>
    </source>
</evidence>
<keyword evidence="10" id="KW-0326">Glycosidase</keyword>
<reference evidence="15" key="1">
    <citation type="submission" date="2020-06" db="EMBL/GenBank/DDBJ databases">
        <authorList>
            <person name="Li T."/>
            <person name="Hu X."/>
            <person name="Zhang T."/>
            <person name="Song X."/>
            <person name="Zhang H."/>
            <person name="Dai N."/>
            <person name="Sheng W."/>
            <person name="Hou X."/>
            <person name="Wei L."/>
        </authorList>
    </citation>
    <scope>NUCLEOTIDE SEQUENCE</scope>
    <source>
        <strain evidence="15">3651</strain>
        <tissue evidence="15">Leaf</tissue>
    </source>
</reference>